<reference evidence="3 4" key="1">
    <citation type="submission" date="2024-01" db="EMBL/GenBank/DDBJ databases">
        <title>The genomes of 5 underutilized Papilionoideae crops provide insights into root nodulation and disease resistanc.</title>
        <authorList>
            <person name="Jiang F."/>
        </authorList>
    </citation>
    <scope>NUCLEOTIDE SEQUENCE [LARGE SCALE GENOMIC DNA]</scope>
    <source>
        <strain evidence="3">JINMINGXINNONG_FW02</strain>
        <tissue evidence="3">Leaves</tissue>
    </source>
</reference>
<gene>
    <name evidence="3" type="ORF">VNO80_02781</name>
</gene>
<keyword evidence="2" id="KW-0812">Transmembrane</keyword>
<feature type="region of interest" description="Disordered" evidence="1">
    <location>
        <begin position="171"/>
        <end position="205"/>
    </location>
</feature>
<evidence type="ECO:0000256" key="2">
    <source>
        <dbReference type="SAM" id="Phobius"/>
    </source>
</evidence>
<name>A0AAN9RRK5_PHACN</name>
<dbReference type="EMBL" id="JAYMYR010000002">
    <property type="protein sequence ID" value="KAK7377358.1"/>
    <property type="molecule type" value="Genomic_DNA"/>
</dbReference>
<proteinExistence type="predicted"/>
<protein>
    <submittedName>
        <fullName evidence="3">Uncharacterized protein</fullName>
    </submittedName>
</protein>
<dbReference type="AlphaFoldDB" id="A0AAN9RRK5"/>
<keyword evidence="2" id="KW-1133">Transmembrane helix</keyword>
<accession>A0AAN9RRK5</accession>
<feature type="compositionally biased region" description="Basic residues" evidence="1">
    <location>
        <begin position="194"/>
        <end position="205"/>
    </location>
</feature>
<evidence type="ECO:0000256" key="1">
    <source>
        <dbReference type="SAM" id="MobiDB-lite"/>
    </source>
</evidence>
<keyword evidence="2" id="KW-0472">Membrane</keyword>
<organism evidence="3 4">
    <name type="scientific">Phaseolus coccineus</name>
    <name type="common">Scarlet runner bean</name>
    <name type="synonym">Phaseolus multiflorus</name>
    <dbReference type="NCBI Taxonomy" id="3886"/>
    <lineage>
        <taxon>Eukaryota</taxon>
        <taxon>Viridiplantae</taxon>
        <taxon>Streptophyta</taxon>
        <taxon>Embryophyta</taxon>
        <taxon>Tracheophyta</taxon>
        <taxon>Spermatophyta</taxon>
        <taxon>Magnoliopsida</taxon>
        <taxon>eudicotyledons</taxon>
        <taxon>Gunneridae</taxon>
        <taxon>Pentapetalae</taxon>
        <taxon>rosids</taxon>
        <taxon>fabids</taxon>
        <taxon>Fabales</taxon>
        <taxon>Fabaceae</taxon>
        <taxon>Papilionoideae</taxon>
        <taxon>50 kb inversion clade</taxon>
        <taxon>NPAAA clade</taxon>
        <taxon>indigoferoid/millettioid clade</taxon>
        <taxon>Phaseoleae</taxon>
        <taxon>Phaseolus</taxon>
    </lineage>
</organism>
<comment type="caution">
    <text evidence="3">The sequence shown here is derived from an EMBL/GenBank/DDBJ whole genome shotgun (WGS) entry which is preliminary data.</text>
</comment>
<sequence>MAVTLMVVAVLGNVASISLYAAPTYVVFLHSITVSSSHFVIMKHWPTMILLVQGYLQKGHKEEKHRGVFMHSLHHSPDEQSPLHLVKVGMTAAAVLTVVGVIGIVSTFGIPDHRHRKLLVGSISLGVSIAMYASPLVAMLLVGQFIVDDLWTPHSRFFRCGAKCNRNSLGHPPAGSPLQILEEETDGRTEQAKRARPKAGHGNRT</sequence>
<dbReference type="Proteomes" id="UP001374584">
    <property type="component" value="Unassembled WGS sequence"/>
</dbReference>
<keyword evidence="4" id="KW-1185">Reference proteome</keyword>
<evidence type="ECO:0000313" key="3">
    <source>
        <dbReference type="EMBL" id="KAK7377358.1"/>
    </source>
</evidence>
<evidence type="ECO:0000313" key="4">
    <source>
        <dbReference type="Proteomes" id="UP001374584"/>
    </source>
</evidence>
<feature type="transmembrane region" description="Helical" evidence="2">
    <location>
        <begin position="122"/>
        <end position="147"/>
    </location>
</feature>
<feature type="transmembrane region" description="Helical" evidence="2">
    <location>
        <begin position="88"/>
        <end position="110"/>
    </location>
</feature>